<protein>
    <submittedName>
        <fullName evidence="1">Uncharacterized protein</fullName>
    </submittedName>
</protein>
<accession>A0A382P7L8</accession>
<evidence type="ECO:0000313" key="1">
    <source>
        <dbReference type="EMBL" id="SVC67841.1"/>
    </source>
</evidence>
<gene>
    <name evidence="1" type="ORF">METZ01_LOCUS320695</name>
</gene>
<name>A0A382P7L8_9ZZZZ</name>
<dbReference type="AlphaFoldDB" id="A0A382P7L8"/>
<sequence>MGTSEMYRIAKKVMIAGLFLGIM</sequence>
<proteinExistence type="predicted"/>
<organism evidence="1">
    <name type="scientific">marine metagenome</name>
    <dbReference type="NCBI Taxonomy" id="408172"/>
    <lineage>
        <taxon>unclassified sequences</taxon>
        <taxon>metagenomes</taxon>
        <taxon>ecological metagenomes</taxon>
    </lineage>
</organism>
<reference evidence="1" key="1">
    <citation type="submission" date="2018-05" db="EMBL/GenBank/DDBJ databases">
        <authorList>
            <person name="Lanie J.A."/>
            <person name="Ng W.-L."/>
            <person name="Kazmierczak K.M."/>
            <person name="Andrzejewski T.M."/>
            <person name="Davidsen T.M."/>
            <person name="Wayne K.J."/>
            <person name="Tettelin H."/>
            <person name="Glass J.I."/>
            <person name="Rusch D."/>
            <person name="Podicherti R."/>
            <person name="Tsui H.-C.T."/>
            <person name="Winkler M.E."/>
        </authorList>
    </citation>
    <scope>NUCLEOTIDE SEQUENCE</scope>
</reference>
<dbReference type="EMBL" id="UINC01104578">
    <property type="protein sequence ID" value="SVC67841.1"/>
    <property type="molecule type" value="Genomic_DNA"/>
</dbReference>